<name>A0A1Y5RDF5_9PROT</name>
<dbReference type="Pfam" id="PF01027">
    <property type="entry name" value="Bax1-I"/>
    <property type="match status" value="1"/>
</dbReference>
<organism evidence="7 8">
    <name type="scientific">Oceanibacterium hippocampi</name>
    <dbReference type="NCBI Taxonomy" id="745714"/>
    <lineage>
        <taxon>Bacteria</taxon>
        <taxon>Pseudomonadati</taxon>
        <taxon>Pseudomonadota</taxon>
        <taxon>Alphaproteobacteria</taxon>
        <taxon>Sneathiellales</taxon>
        <taxon>Sneathiellaceae</taxon>
        <taxon>Oceanibacterium</taxon>
    </lineage>
</organism>
<sequence>MATQYQTRAQVASRAGESARMDEGLRSYMLRVYNYMGSGLALSGAIAAYVASSPSLMQAIFGSGLGMVAMLAPIAIIFAMSFGVNRFGTTTLQALYWVFVALMGLSLAMVFAVYTAESITRVFFITAGTFGAMSLFGYTTKRDLSGMGSFLIMGLIGIVIASVVNIFLASSMLQFVVSVLGVLIFTGLTAYDTQRIKSQYYHGHSDEILQKSAIMGALSLYLNFYNLFIMLMHLFGNRE</sequence>
<evidence type="ECO:0000256" key="1">
    <source>
        <dbReference type="ARBA" id="ARBA00004141"/>
    </source>
</evidence>
<dbReference type="FunCoup" id="A0A1Y5RDF5">
    <property type="interactions" value="169"/>
</dbReference>
<protein>
    <submittedName>
        <fullName evidence="7">Inner membrane protein YbhL</fullName>
    </submittedName>
</protein>
<dbReference type="InterPro" id="IPR006214">
    <property type="entry name" value="Bax_inhibitor_1-related"/>
</dbReference>
<feature type="transmembrane region" description="Helical" evidence="6">
    <location>
        <begin position="94"/>
        <end position="113"/>
    </location>
</feature>
<feature type="transmembrane region" description="Helical" evidence="6">
    <location>
        <begin position="150"/>
        <end position="169"/>
    </location>
</feature>
<accession>A0A1Y5RDF5</accession>
<evidence type="ECO:0000256" key="4">
    <source>
        <dbReference type="ARBA" id="ARBA00022989"/>
    </source>
</evidence>
<dbReference type="InParanoid" id="A0A1Y5RDF5"/>
<proteinExistence type="inferred from homology"/>
<comment type="similarity">
    <text evidence="2 6">Belongs to the BI1 family.</text>
</comment>
<evidence type="ECO:0000256" key="3">
    <source>
        <dbReference type="ARBA" id="ARBA00022692"/>
    </source>
</evidence>
<comment type="subcellular location">
    <subcellularLocation>
        <location evidence="1">Membrane</location>
        <topology evidence="1">Multi-pass membrane protein</topology>
    </subcellularLocation>
</comment>
<reference evidence="7 8" key="1">
    <citation type="submission" date="2017-03" db="EMBL/GenBank/DDBJ databases">
        <authorList>
            <person name="Afonso C.L."/>
            <person name="Miller P.J."/>
            <person name="Scott M.A."/>
            <person name="Spackman E."/>
            <person name="Goraichik I."/>
            <person name="Dimitrov K.M."/>
            <person name="Suarez D.L."/>
            <person name="Swayne D.E."/>
        </authorList>
    </citation>
    <scope>NUCLEOTIDE SEQUENCE [LARGE SCALE GENOMIC DNA]</scope>
    <source>
        <strain evidence="7 8">CECT 7691</strain>
    </source>
</reference>
<keyword evidence="8" id="KW-1185">Reference proteome</keyword>
<keyword evidence="5 6" id="KW-0472">Membrane</keyword>
<evidence type="ECO:0000256" key="6">
    <source>
        <dbReference type="RuleBase" id="RU004379"/>
    </source>
</evidence>
<dbReference type="RefSeq" id="WP_085881504.1">
    <property type="nucleotide sequence ID" value="NZ_FWFR01000001.1"/>
</dbReference>
<dbReference type="AlphaFoldDB" id="A0A1Y5RDF5"/>
<evidence type="ECO:0000313" key="8">
    <source>
        <dbReference type="Proteomes" id="UP000193200"/>
    </source>
</evidence>
<dbReference type="CDD" id="cd10432">
    <property type="entry name" value="BI-1-like_bacterial"/>
    <property type="match status" value="1"/>
</dbReference>
<gene>
    <name evidence="7" type="primary">ybhL</name>
    <name evidence="7" type="ORF">OCH7691_00132</name>
</gene>
<dbReference type="Proteomes" id="UP000193200">
    <property type="component" value="Unassembled WGS sequence"/>
</dbReference>
<dbReference type="PANTHER" id="PTHR23291">
    <property type="entry name" value="BAX INHIBITOR-RELATED"/>
    <property type="match status" value="1"/>
</dbReference>
<keyword evidence="3 6" id="KW-0812">Transmembrane</keyword>
<dbReference type="PANTHER" id="PTHR23291:SF50">
    <property type="entry name" value="PROTEIN LIFEGUARD 4"/>
    <property type="match status" value="1"/>
</dbReference>
<dbReference type="OrthoDB" id="9793828at2"/>
<feature type="transmembrane region" description="Helical" evidence="6">
    <location>
        <begin position="32"/>
        <end position="51"/>
    </location>
</feature>
<feature type="transmembrane region" description="Helical" evidence="6">
    <location>
        <begin position="212"/>
        <end position="235"/>
    </location>
</feature>
<evidence type="ECO:0000313" key="7">
    <source>
        <dbReference type="EMBL" id="SLN12141.1"/>
    </source>
</evidence>
<dbReference type="GO" id="GO:0005886">
    <property type="term" value="C:plasma membrane"/>
    <property type="evidence" value="ECO:0007669"/>
    <property type="project" value="TreeGrafter"/>
</dbReference>
<feature type="transmembrane region" description="Helical" evidence="6">
    <location>
        <begin position="119"/>
        <end position="138"/>
    </location>
</feature>
<evidence type="ECO:0000256" key="5">
    <source>
        <dbReference type="ARBA" id="ARBA00023136"/>
    </source>
</evidence>
<keyword evidence="4 6" id="KW-1133">Transmembrane helix</keyword>
<dbReference type="EMBL" id="FWFR01000001">
    <property type="protein sequence ID" value="SLN12141.1"/>
    <property type="molecule type" value="Genomic_DNA"/>
</dbReference>
<feature type="transmembrane region" description="Helical" evidence="6">
    <location>
        <begin position="175"/>
        <end position="191"/>
    </location>
</feature>
<feature type="transmembrane region" description="Helical" evidence="6">
    <location>
        <begin position="57"/>
        <end position="82"/>
    </location>
</feature>
<evidence type="ECO:0000256" key="2">
    <source>
        <dbReference type="ARBA" id="ARBA00010350"/>
    </source>
</evidence>